<feature type="region of interest" description="Disordered" evidence="1">
    <location>
        <begin position="422"/>
        <end position="509"/>
    </location>
</feature>
<organism evidence="2 3">
    <name type="scientific">Phytophthora nicotianae P1569</name>
    <dbReference type="NCBI Taxonomy" id="1317065"/>
    <lineage>
        <taxon>Eukaryota</taxon>
        <taxon>Sar</taxon>
        <taxon>Stramenopiles</taxon>
        <taxon>Oomycota</taxon>
        <taxon>Peronosporomycetes</taxon>
        <taxon>Peronosporales</taxon>
        <taxon>Peronosporaceae</taxon>
        <taxon>Phytophthora</taxon>
    </lineage>
</organism>
<feature type="region of interest" description="Disordered" evidence="1">
    <location>
        <begin position="1137"/>
        <end position="1196"/>
    </location>
</feature>
<dbReference type="Proteomes" id="UP000018721">
    <property type="component" value="Unassembled WGS sequence"/>
</dbReference>
<dbReference type="AlphaFoldDB" id="V9FAR1"/>
<feature type="compositionally biased region" description="Polar residues" evidence="1">
    <location>
        <begin position="435"/>
        <end position="458"/>
    </location>
</feature>
<evidence type="ECO:0000313" key="3">
    <source>
        <dbReference type="Proteomes" id="UP000018721"/>
    </source>
</evidence>
<accession>V9FAR1</accession>
<gene>
    <name evidence="2" type="ORF">F443_07438</name>
</gene>
<keyword evidence="3" id="KW-1185">Reference proteome</keyword>
<dbReference type="eggNOG" id="ENOG502R5NK">
    <property type="taxonomic scope" value="Eukaryota"/>
</dbReference>
<feature type="compositionally biased region" description="Polar residues" evidence="1">
    <location>
        <begin position="1144"/>
        <end position="1157"/>
    </location>
</feature>
<feature type="compositionally biased region" description="Polar residues" evidence="1">
    <location>
        <begin position="365"/>
        <end position="389"/>
    </location>
</feature>
<reference evidence="2 3" key="1">
    <citation type="submission" date="2013-11" db="EMBL/GenBank/DDBJ databases">
        <title>The Genome Sequence of Phytophthora parasitica P1569.</title>
        <authorList>
            <consortium name="The Broad Institute Genomics Platform"/>
            <person name="Russ C."/>
            <person name="Tyler B."/>
            <person name="Panabieres F."/>
            <person name="Shan W."/>
            <person name="Tripathy S."/>
            <person name="Grunwald N."/>
            <person name="Machado M."/>
            <person name="Johnson C.S."/>
            <person name="Arredondo F."/>
            <person name="Hong C."/>
            <person name="Coffey M."/>
            <person name="Young S.K."/>
            <person name="Zeng Q."/>
            <person name="Gargeya S."/>
            <person name="Fitzgerald M."/>
            <person name="Abouelleil A."/>
            <person name="Alvarado L."/>
            <person name="Chapman S.B."/>
            <person name="Gainer-Dewar J."/>
            <person name="Goldberg J."/>
            <person name="Griggs A."/>
            <person name="Gujja S."/>
            <person name="Hansen M."/>
            <person name="Howarth C."/>
            <person name="Imamovic A."/>
            <person name="Ireland A."/>
            <person name="Larimer J."/>
            <person name="McCowan C."/>
            <person name="Murphy C."/>
            <person name="Pearson M."/>
            <person name="Poon T.W."/>
            <person name="Priest M."/>
            <person name="Roberts A."/>
            <person name="Saif S."/>
            <person name="Shea T."/>
            <person name="Sykes S."/>
            <person name="Wortman J."/>
            <person name="Nusbaum C."/>
            <person name="Birren B."/>
        </authorList>
    </citation>
    <scope>NUCLEOTIDE SEQUENCE [LARGE SCALE GENOMIC DNA]</scope>
    <source>
        <strain evidence="2 3">P1569</strain>
    </source>
</reference>
<protein>
    <submittedName>
        <fullName evidence="2">Uncharacterized protein</fullName>
    </submittedName>
</protein>
<feature type="region of interest" description="Disordered" evidence="1">
    <location>
        <begin position="861"/>
        <end position="899"/>
    </location>
</feature>
<evidence type="ECO:0000313" key="2">
    <source>
        <dbReference type="EMBL" id="ETI48535.1"/>
    </source>
</evidence>
<feature type="compositionally biased region" description="Basic residues" evidence="1">
    <location>
        <begin position="776"/>
        <end position="787"/>
    </location>
</feature>
<name>V9FAR1_PHYNI</name>
<feature type="compositionally biased region" description="Polar residues" evidence="1">
    <location>
        <begin position="490"/>
        <end position="509"/>
    </location>
</feature>
<feature type="compositionally biased region" description="Low complexity" evidence="1">
    <location>
        <begin position="793"/>
        <end position="804"/>
    </location>
</feature>
<feature type="compositionally biased region" description="Basic and acidic residues" evidence="1">
    <location>
        <begin position="121"/>
        <end position="134"/>
    </location>
</feature>
<proteinExistence type="predicted"/>
<feature type="region of interest" description="Disordered" evidence="1">
    <location>
        <begin position="121"/>
        <end position="140"/>
    </location>
</feature>
<comment type="caution">
    <text evidence="2">The sequence shown here is derived from an EMBL/GenBank/DDBJ whole genome shotgun (WGS) entry which is preliminary data.</text>
</comment>
<feature type="region of interest" description="Disordered" evidence="1">
    <location>
        <begin position="362"/>
        <end position="389"/>
    </location>
</feature>
<dbReference type="HOGENOM" id="CLU_004942_0_0_1"/>
<feature type="compositionally biased region" description="Basic and acidic residues" evidence="1">
    <location>
        <begin position="477"/>
        <end position="487"/>
    </location>
</feature>
<sequence>MAANEIFNDLNLVLQVNQHIQAASATASSSSKHTSFKVLNNLESVSYSESREDAQFDHQRSTFLSASSSDLPFHLQGDRDFNEASVMAKRRALRFSEAVKTRIEFLWEVAGGKIRAEMAQRVRQQQRQDDERARRQSVRRPTAVDGVKQLLPPVAALDEQDYMALMLLVFKVLRDDFVLENAHKQIQCDWEVDSHHGKTLSFDQFFAAVFELVDVWTCDVEEVTYERFLHLLALRITQRVAIFMDGAELKLSLSDNFEPDVVVKAIPLRTVPKFVSVARVVAALGVTTVGDLARADPKIVEKNRIDFIQRNNGGVVPNGLSEMRKIGQDLQTLLEMFKSIALQFENINYVLDNNVLRRLPKTAAASRQQPEESSMEPSDTNSANWSHSEQVSASGDIYVGTGINDATCSFGSVPVGTRSLIRSGNLPSKSDAKSRQTQSTVGIENFNGSSMTEFTQNPDTKHGIPLTRDSSSAHNFENARADKRDASVPDSRSPNLHPQANTGARGASESSAGFIQPINSIYELQSANTDVVNALRSTFLIEKAISIERQTELPSIREELVKFGVGSEVTKFAEDTVRDRYNALYDLLVLRDGESLKSLAAVMLEQIKLELSKHGIIVNDEEAVEEVYDGFYASVVTGTGDSIVEEAQRWMEDTVQDNKVNDYIQHDFHELKSIDEVNLLGSNLGDEEFLSLLAKDDDKEDEVVVDTGKTITRKSSSLIQRKLSRAVTVSIPSPVDTFKESQSRLSEPVEELLPQRPMDPVSTPVNDEVGHNIGDKKKKKKAKKKKKVVEPQSSSHTSASSFGSVDSRKSPPPTPVEDGNSSNSDHHKEKPITKARKPKLLVTTQAQAQDEVVENNVVDQTTSLGPPIEATDAVNAVEPDDTNRNKPPLPSRHGRPNTELHIDTAVGEKNHRDISEQHTARDALNVAIELEVENIVTDTSARVDVERPISLEPKMPKIAIGGSASAKNVPVTGRYIQLLGLGTVLITKDERDFFQLLRSHESLDTDLVCFDIGTDLDTALSKLQTIQQHVGNRVILFGGNTDEPERTQQVALECLAHGALYFATIPFNFPRLRERIMSFFENSKQPYILRQRKPPGQTAQMGSSIGTGSLFALHDEPRRVSTSVAFAKTPRRKVAVATPALPSLSHSPREISQSFPQGLSEPRHADFTPIAPSTPRSSQSRNRSPRFSTALNKLIR</sequence>
<dbReference type="OrthoDB" id="77829at2759"/>
<feature type="region of interest" description="Disordered" evidence="1">
    <location>
        <begin position="736"/>
        <end position="839"/>
    </location>
</feature>
<dbReference type="EMBL" id="ANIZ01001242">
    <property type="protein sequence ID" value="ETI48535.1"/>
    <property type="molecule type" value="Genomic_DNA"/>
</dbReference>
<feature type="compositionally biased region" description="Low complexity" evidence="1">
    <location>
        <begin position="1173"/>
        <end position="1188"/>
    </location>
</feature>
<evidence type="ECO:0000256" key="1">
    <source>
        <dbReference type="SAM" id="MobiDB-lite"/>
    </source>
</evidence>